<dbReference type="GO" id="GO:0006352">
    <property type="term" value="P:DNA-templated transcription initiation"/>
    <property type="evidence" value="ECO:0007669"/>
    <property type="project" value="InterPro"/>
</dbReference>
<keyword evidence="4" id="KW-0238">DNA-binding</keyword>
<comment type="caution">
    <text evidence="8">The sequence shown here is derived from an EMBL/GenBank/DDBJ whole genome shotgun (WGS) entry which is preliminary data.</text>
</comment>
<dbReference type="Proteomes" id="UP000179807">
    <property type="component" value="Unassembled WGS sequence"/>
</dbReference>
<dbReference type="GO" id="GO:0005634">
    <property type="term" value="C:nucleus"/>
    <property type="evidence" value="ECO:0007669"/>
    <property type="project" value="UniProtKB-SubCell"/>
</dbReference>
<dbReference type="InterPro" id="IPR030491">
    <property type="entry name" value="TBP_CS"/>
</dbReference>
<dbReference type="InterPro" id="IPR012295">
    <property type="entry name" value="TBP_dom_sf"/>
</dbReference>
<accession>A0A1J4KK23</accession>
<evidence type="ECO:0000256" key="3">
    <source>
        <dbReference type="ARBA" id="ARBA00023015"/>
    </source>
</evidence>
<dbReference type="GO" id="GO:0003677">
    <property type="term" value="F:DNA binding"/>
    <property type="evidence" value="ECO:0007669"/>
    <property type="project" value="UniProtKB-KW"/>
</dbReference>
<dbReference type="AlphaFoldDB" id="A0A1J4KK23"/>
<dbReference type="OrthoDB" id="2127950at2759"/>
<dbReference type="GeneID" id="94835399"/>
<evidence type="ECO:0000256" key="7">
    <source>
        <dbReference type="SAM" id="MobiDB-lite"/>
    </source>
</evidence>
<keyword evidence="5" id="KW-0804">Transcription</keyword>
<dbReference type="RefSeq" id="XP_068364432.1">
    <property type="nucleotide sequence ID" value="XM_068500695.1"/>
</dbReference>
<keyword evidence="9" id="KW-1185">Reference proteome</keyword>
<keyword evidence="3" id="KW-0805">Transcription regulation</keyword>
<evidence type="ECO:0000313" key="9">
    <source>
        <dbReference type="Proteomes" id="UP000179807"/>
    </source>
</evidence>
<evidence type="ECO:0000313" key="8">
    <source>
        <dbReference type="EMBL" id="OHT11296.1"/>
    </source>
</evidence>
<dbReference type="FunFam" id="3.30.310.10:FF:000005">
    <property type="entry name" value="TATA box-binding protein-like 1"/>
    <property type="match status" value="1"/>
</dbReference>
<evidence type="ECO:0000256" key="6">
    <source>
        <dbReference type="ARBA" id="ARBA00023242"/>
    </source>
</evidence>
<feature type="region of interest" description="Disordered" evidence="7">
    <location>
        <begin position="225"/>
        <end position="273"/>
    </location>
</feature>
<dbReference type="SUPFAM" id="SSF55945">
    <property type="entry name" value="TATA-box binding protein-like"/>
    <property type="match status" value="2"/>
</dbReference>
<proteinExistence type="inferred from homology"/>
<dbReference type="PRINTS" id="PR00686">
    <property type="entry name" value="TIFACTORIID"/>
</dbReference>
<name>A0A1J4KK23_9EUKA</name>
<sequence length="273" mass="30563">MDADEFIGLEENLDDLSKLTEYANLAGENINETDPDSENAIPESMNPVVRNLVACVEFGVPFDLYTIAQTVRNAEYNPRRFPAVILRISEPKATALIFGGGKMNIVGCKNRDDAYLAARKFGKIMKKLKYKVKLQNFCVKNIVATAACNFKVGLDKIANHPSYRSLTRYNPEVFSGLIYKVPKPRVTLLIFASGKIILTGAKTTQELSEAAEWILPILKLGEKSEMPNPDSFPDPENILPVKEEVKPKEEPSAPKPKRQHNKIDPFRKKPRSS</sequence>
<dbReference type="Gene3D" id="3.30.310.10">
    <property type="entry name" value="TATA-Binding Protein"/>
    <property type="match status" value="2"/>
</dbReference>
<keyword evidence="6" id="KW-0539">Nucleus</keyword>
<dbReference type="PANTHER" id="PTHR10126">
    <property type="entry name" value="TATA-BOX BINDING PROTEIN"/>
    <property type="match status" value="1"/>
</dbReference>
<evidence type="ECO:0000256" key="2">
    <source>
        <dbReference type="ARBA" id="ARBA00005560"/>
    </source>
</evidence>
<dbReference type="EMBL" id="MLAK01000591">
    <property type="protein sequence ID" value="OHT11296.1"/>
    <property type="molecule type" value="Genomic_DNA"/>
</dbReference>
<dbReference type="Pfam" id="PF00352">
    <property type="entry name" value="TBP"/>
    <property type="match status" value="2"/>
</dbReference>
<protein>
    <submittedName>
        <fullName evidence="8">TATA-box-binding protein</fullName>
    </submittedName>
</protein>
<evidence type="ECO:0000256" key="4">
    <source>
        <dbReference type="ARBA" id="ARBA00023125"/>
    </source>
</evidence>
<dbReference type="VEuPathDB" id="TrichDB:TRFO_19272"/>
<dbReference type="InterPro" id="IPR000814">
    <property type="entry name" value="TBP"/>
</dbReference>
<reference evidence="8" key="1">
    <citation type="submission" date="2016-10" db="EMBL/GenBank/DDBJ databases">
        <authorList>
            <person name="Benchimol M."/>
            <person name="Almeida L.G."/>
            <person name="Vasconcelos A.T."/>
            <person name="Perreira-Neves A."/>
            <person name="Rosa I.A."/>
            <person name="Tasca T."/>
            <person name="Bogo M.R."/>
            <person name="de Souza W."/>
        </authorList>
    </citation>
    <scope>NUCLEOTIDE SEQUENCE [LARGE SCALE GENOMIC DNA]</scope>
    <source>
        <strain evidence="8">K</strain>
    </source>
</reference>
<gene>
    <name evidence="8" type="primary">tbp1</name>
    <name evidence="8" type="ORF">TRFO_19272</name>
</gene>
<comment type="subcellular location">
    <subcellularLocation>
        <location evidence="1">Nucleus</location>
    </subcellularLocation>
</comment>
<organism evidence="8 9">
    <name type="scientific">Tritrichomonas foetus</name>
    <dbReference type="NCBI Taxonomy" id="1144522"/>
    <lineage>
        <taxon>Eukaryota</taxon>
        <taxon>Metamonada</taxon>
        <taxon>Parabasalia</taxon>
        <taxon>Tritrichomonadida</taxon>
        <taxon>Tritrichomonadidae</taxon>
        <taxon>Tritrichomonas</taxon>
    </lineage>
</organism>
<feature type="compositionally biased region" description="Basic and acidic residues" evidence="7">
    <location>
        <begin position="241"/>
        <end position="252"/>
    </location>
</feature>
<evidence type="ECO:0000256" key="5">
    <source>
        <dbReference type="ARBA" id="ARBA00023163"/>
    </source>
</evidence>
<dbReference type="PROSITE" id="PS00351">
    <property type="entry name" value="TFIID"/>
    <property type="match status" value="1"/>
</dbReference>
<evidence type="ECO:0000256" key="1">
    <source>
        <dbReference type="ARBA" id="ARBA00004123"/>
    </source>
</evidence>
<comment type="similarity">
    <text evidence="2">Belongs to the TBP family.</text>
</comment>